<evidence type="ECO:0000259" key="6">
    <source>
        <dbReference type="Pfam" id="PF16870"/>
    </source>
</evidence>
<dbReference type="PANTHER" id="PTHR23152:SF30">
    <property type="entry name" value="OXOGLUTARATE DEHYDROGENASE (SUCCINYL-TRANSFERRING)"/>
    <property type="match status" value="1"/>
</dbReference>
<evidence type="ECO:0000256" key="1">
    <source>
        <dbReference type="ARBA" id="ARBA00001964"/>
    </source>
</evidence>
<comment type="similarity">
    <text evidence="2">Belongs to the alpha-ketoglutarate dehydrogenase family.</text>
</comment>
<dbReference type="Proteomes" id="UP000824890">
    <property type="component" value="Unassembled WGS sequence"/>
</dbReference>
<evidence type="ECO:0008006" key="9">
    <source>
        <dbReference type="Google" id="ProtNLM"/>
    </source>
</evidence>
<dbReference type="InterPro" id="IPR005475">
    <property type="entry name" value="Transketolase-like_Pyr-bd"/>
</dbReference>
<feature type="domain" description="Transketolase-like pyrimidine-binding" evidence="5">
    <location>
        <begin position="7"/>
        <end position="108"/>
    </location>
</feature>
<dbReference type="InterPro" id="IPR031717">
    <property type="entry name" value="ODO-1/KGD_C"/>
</dbReference>
<keyword evidence="8" id="KW-1185">Reference proteome</keyword>
<keyword evidence="4" id="KW-0786">Thiamine pyrophosphate</keyword>
<dbReference type="InterPro" id="IPR011603">
    <property type="entry name" value="2oxoglutarate_DH_E1"/>
</dbReference>
<proteinExistence type="inferred from homology"/>
<feature type="domain" description="2-oxoglutarate dehydrogenase E1 component/KDG C-terminal" evidence="6">
    <location>
        <begin position="186"/>
        <end position="327"/>
    </location>
</feature>
<evidence type="ECO:0000256" key="4">
    <source>
        <dbReference type="ARBA" id="ARBA00023052"/>
    </source>
</evidence>
<dbReference type="InterPro" id="IPR029061">
    <property type="entry name" value="THDP-binding"/>
</dbReference>
<name>A0ABQ7X4F3_BRANA</name>
<gene>
    <name evidence="7" type="ORF">HID58_095255</name>
</gene>
<dbReference type="InterPro" id="IPR042179">
    <property type="entry name" value="KGD_C_sf"/>
</dbReference>
<dbReference type="Gene3D" id="3.40.50.11610">
    <property type="entry name" value="Multifunctional 2-oxoglutarate metabolism enzyme, C-terminal domain"/>
    <property type="match status" value="2"/>
</dbReference>
<dbReference type="Gene3D" id="3.40.50.12470">
    <property type="match status" value="3"/>
</dbReference>
<comment type="cofactor">
    <cofactor evidence="1">
        <name>thiamine diphosphate</name>
        <dbReference type="ChEBI" id="CHEBI:58937"/>
    </cofactor>
</comment>
<sequence>MNQDPEMFTVSNSSLSEFGVLGFELGYSMENPNSLFISSGEAKWLRQTGLVVLLPHGYDGQGPEHSSGRLERFLQMSDDNPFVIPEMDPTLRKQIQECNWQIVNVTTPCQLLPCSASPGKRLFIKRLLLSTCLFFLTLDVIHLQIHRDFRKPLIVMAPKNLLRHKKCVSNLSEFDDVKGHPGFDKQGTRFKRLIKDQSGHSDLEEGIRRLVLCSGKVYYELDEERQKSGTNDIAICRVEQLCPFPYDLIQRELKRYPNAEIVWCQEEPMNMGAYQYIAPRLCTAMKALNRGSFNDIKYVGRLPSAATATGFYQLHVKEQTDLVHKALQPDPITPILP</sequence>
<organism evidence="7 8">
    <name type="scientific">Brassica napus</name>
    <name type="common">Rape</name>
    <dbReference type="NCBI Taxonomy" id="3708"/>
    <lineage>
        <taxon>Eukaryota</taxon>
        <taxon>Viridiplantae</taxon>
        <taxon>Streptophyta</taxon>
        <taxon>Embryophyta</taxon>
        <taxon>Tracheophyta</taxon>
        <taxon>Spermatophyta</taxon>
        <taxon>Magnoliopsida</taxon>
        <taxon>eudicotyledons</taxon>
        <taxon>Gunneridae</taxon>
        <taxon>Pentapetalae</taxon>
        <taxon>rosids</taxon>
        <taxon>malvids</taxon>
        <taxon>Brassicales</taxon>
        <taxon>Brassicaceae</taxon>
        <taxon>Brassiceae</taxon>
        <taxon>Brassica</taxon>
    </lineage>
</organism>
<protein>
    <recommendedName>
        <fullName evidence="9">Transketolase-like pyrimidine-binding domain-containing protein</fullName>
    </recommendedName>
</protein>
<keyword evidence="3" id="KW-0560">Oxidoreductase</keyword>
<dbReference type="SUPFAM" id="SSF52518">
    <property type="entry name" value="Thiamin diphosphate-binding fold (THDP-binding)"/>
    <property type="match status" value="1"/>
</dbReference>
<comment type="caution">
    <text evidence="7">The sequence shown here is derived from an EMBL/GenBank/DDBJ whole genome shotgun (WGS) entry which is preliminary data.</text>
</comment>
<evidence type="ECO:0000259" key="5">
    <source>
        <dbReference type="Pfam" id="PF02779"/>
    </source>
</evidence>
<dbReference type="Pfam" id="PF16870">
    <property type="entry name" value="OxoGdeHyase_C"/>
    <property type="match status" value="1"/>
</dbReference>
<evidence type="ECO:0000256" key="2">
    <source>
        <dbReference type="ARBA" id="ARBA00006936"/>
    </source>
</evidence>
<reference evidence="7 8" key="1">
    <citation type="submission" date="2021-05" db="EMBL/GenBank/DDBJ databases">
        <title>Genome Assembly of Synthetic Allotetraploid Brassica napus Reveals Homoeologous Exchanges between Subgenomes.</title>
        <authorList>
            <person name="Davis J.T."/>
        </authorList>
    </citation>
    <scope>NUCLEOTIDE SEQUENCE [LARGE SCALE GENOMIC DNA]</scope>
    <source>
        <strain evidence="8">cv. Da-Ae</strain>
        <tissue evidence="7">Seedling</tissue>
    </source>
</reference>
<dbReference type="Pfam" id="PF02779">
    <property type="entry name" value="Transket_pyr"/>
    <property type="match status" value="1"/>
</dbReference>
<evidence type="ECO:0000256" key="3">
    <source>
        <dbReference type="ARBA" id="ARBA00023002"/>
    </source>
</evidence>
<evidence type="ECO:0000313" key="8">
    <source>
        <dbReference type="Proteomes" id="UP000824890"/>
    </source>
</evidence>
<dbReference type="EMBL" id="JAGKQM010001946">
    <property type="protein sequence ID" value="KAH0850772.1"/>
    <property type="molecule type" value="Genomic_DNA"/>
</dbReference>
<dbReference type="PANTHER" id="PTHR23152">
    <property type="entry name" value="2-OXOGLUTARATE DEHYDROGENASE"/>
    <property type="match status" value="1"/>
</dbReference>
<accession>A0ABQ7X4F3</accession>
<evidence type="ECO:0000313" key="7">
    <source>
        <dbReference type="EMBL" id="KAH0850772.1"/>
    </source>
</evidence>